<dbReference type="InterPro" id="IPR006710">
    <property type="entry name" value="Glyco_hydro_43"/>
</dbReference>
<organism evidence="10 11">
    <name type="scientific">Microdochium trichocladiopsis</name>
    <dbReference type="NCBI Taxonomy" id="1682393"/>
    <lineage>
        <taxon>Eukaryota</taxon>
        <taxon>Fungi</taxon>
        <taxon>Dikarya</taxon>
        <taxon>Ascomycota</taxon>
        <taxon>Pezizomycotina</taxon>
        <taxon>Sordariomycetes</taxon>
        <taxon>Xylariomycetidae</taxon>
        <taxon>Xylariales</taxon>
        <taxon>Microdochiaceae</taxon>
        <taxon>Microdochium</taxon>
    </lineage>
</organism>
<evidence type="ECO:0000256" key="2">
    <source>
        <dbReference type="ARBA" id="ARBA00022729"/>
    </source>
</evidence>
<keyword evidence="3 7" id="KW-0378">Hydrolase</keyword>
<evidence type="ECO:0000313" key="11">
    <source>
        <dbReference type="Proteomes" id="UP000756346"/>
    </source>
</evidence>
<evidence type="ECO:0000256" key="7">
    <source>
        <dbReference type="RuleBase" id="RU361187"/>
    </source>
</evidence>
<dbReference type="GeneID" id="70179653"/>
<dbReference type="OrthoDB" id="272289at2759"/>
<feature type="region of interest" description="Disordered" evidence="8">
    <location>
        <begin position="335"/>
        <end position="375"/>
    </location>
</feature>
<dbReference type="InterPro" id="IPR023296">
    <property type="entry name" value="Glyco_hydro_beta-prop_sf"/>
</dbReference>
<reference evidence="10" key="1">
    <citation type="journal article" date="2021" name="Nat. Commun.">
        <title>Genetic determinants of endophytism in the Arabidopsis root mycobiome.</title>
        <authorList>
            <person name="Mesny F."/>
            <person name="Miyauchi S."/>
            <person name="Thiergart T."/>
            <person name="Pickel B."/>
            <person name="Atanasova L."/>
            <person name="Karlsson M."/>
            <person name="Huettel B."/>
            <person name="Barry K.W."/>
            <person name="Haridas S."/>
            <person name="Chen C."/>
            <person name="Bauer D."/>
            <person name="Andreopoulos W."/>
            <person name="Pangilinan J."/>
            <person name="LaButti K."/>
            <person name="Riley R."/>
            <person name="Lipzen A."/>
            <person name="Clum A."/>
            <person name="Drula E."/>
            <person name="Henrissat B."/>
            <person name="Kohler A."/>
            <person name="Grigoriev I.V."/>
            <person name="Martin F.M."/>
            <person name="Hacquard S."/>
        </authorList>
    </citation>
    <scope>NUCLEOTIDE SEQUENCE</scope>
    <source>
        <strain evidence="10">MPI-CAGE-CH-0230</strain>
    </source>
</reference>
<keyword evidence="11" id="KW-1185">Reference proteome</keyword>
<evidence type="ECO:0000256" key="5">
    <source>
        <dbReference type="PIRSR" id="PIRSR606710-1"/>
    </source>
</evidence>
<feature type="active site" description="Proton acceptor" evidence="5">
    <location>
        <position position="39"/>
    </location>
</feature>
<proteinExistence type="inferred from homology"/>
<dbReference type="CDD" id="cd18820">
    <property type="entry name" value="GH43_LbAraf43-like"/>
    <property type="match status" value="1"/>
</dbReference>
<comment type="similarity">
    <text evidence="1 7">Belongs to the glycosyl hydrolase 43 family.</text>
</comment>
<evidence type="ECO:0000256" key="6">
    <source>
        <dbReference type="PIRSR" id="PIRSR606710-2"/>
    </source>
</evidence>
<dbReference type="GO" id="GO:0004553">
    <property type="term" value="F:hydrolase activity, hydrolyzing O-glycosyl compounds"/>
    <property type="evidence" value="ECO:0007669"/>
    <property type="project" value="InterPro"/>
</dbReference>
<feature type="site" description="Important for catalytic activity, responsible for pKa modulation of the active site Glu and correct orientation of both the proton donor and substrate" evidence="6">
    <location>
        <position position="164"/>
    </location>
</feature>
<accession>A0A9P8Y3L1</accession>
<dbReference type="Pfam" id="PF04616">
    <property type="entry name" value="Glyco_hydro_43"/>
    <property type="match status" value="1"/>
</dbReference>
<dbReference type="Gene3D" id="2.115.10.20">
    <property type="entry name" value="Glycosyl hydrolase domain, family 43"/>
    <property type="match status" value="1"/>
</dbReference>
<protein>
    <submittedName>
        <fullName evidence="10">Glycosyl hydrolase</fullName>
    </submittedName>
</protein>
<dbReference type="GO" id="GO:0005975">
    <property type="term" value="P:carbohydrate metabolic process"/>
    <property type="evidence" value="ECO:0007669"/>
    <property type="project" value="InterPro"/>
</dbReference>
<gene>
    <name evidence="10" type="ORF">B0I36DRAFT_244964</name>
</gene>
<keyword evidence="2 9" id="KW-0732">Signal</keyword>
<dbReference type="Proteomes" id="UP000756346">
    <property type="component" value="Unassembled WGS sequence"/>
</dbReference>
<keyword evidence="4 7" id="KW-0326">Glycosidase</keyword>
<evidence type="ECO:0000256" key="4">
    <source>
        <dbReference type="ARBA" id="ARBA00023295"/>
    </source>
</evidence>
<dbReference type="PANTHER" id="PTHR43817:SF1">
    <property type="entry name" value="HYDROLASE, FAMILY 43, PUTATIVE (AFU_ORTHOLOGUE AFUA_3G01660)-RELATED"/>
    <property type="match status" value="1"/>
</dbReference>
<evidence type="ECO:0000256" key="8">
    <source>
        <dbReference type="SAM" id="MobiDB-lite"/>
    </source>
</evidence>
<feature type="chain" id="PRO_5040321542" evidence="9">
    <location>
        <begin position="28"/>
        <end position="375"/>
    </location>
</feature>
<evidence type="ECO:0000256" key="3">
    <source>
        <dbReference type="ARBA" id="ARBA00022801"/>
    </source>
</evidence>
<feature type="signal peptide" evidence="9">
    <location>
        <begin position="1"/>
        <end position="27"/>
    </location>
</feature>
<dbReference type="RefSeq" id="XP_046011255.1">
    <property type="nucleotide sequence ID" value="XM_046150107.1"/>
</dbReference>
<feature type="active site" description="Proton donor" evidence="5">
    <location>
        <position position="225"/>
    </location>
</feature>
<feature type="compositionally biased region" description="Gly residues" evidence="8">
    <location>
        <begin position="356"/>
        <end position="367"/>
    </location>
</feature>
<name>A0A9P8Y3L1_9PEZI</name>
<evidence type="ECO:0000313" key="10">
    <source>
        <dbReference type="EMBL" id="KAH7028967.1"/>
    </source>
</evidence>
<dbReference type="SUPFAM" id="SSF75005">
    <property type="entry name" value="Arabinanase/levansucrase/invertase"/>
    <property type="match status" value="1"/>
</dbReference>
<dbReference type="EMBL" id="JAGTJQ010000006">
    <property type="protein sequence ID" value="KAH7028967.1"/>
    <property type="molecule type" value="Genomic_DNA"/>
</dbReference>
<dbReference type="PANTHER" id="PTHR43817">
    <property type="entry name" value="GLYCOSYL HYDROLASE"/>
    <property type="match status" value="1"/>
</dbReference>
<evidence type="ECO:0000256" key="9">
    <source>
        <dbReference type="SAM" id="SignalP"/>
    </source>
</evidence>
<comment type="caution">
    <text evidence="10">The sequence shown here is derived from an EMBL/GenBank/DDBJ whole genome shotgun (WGS) entry which is preliminary data.</text>
</comment>
<evidence type="ECO:0000256" key="1">
    <source>
        <dbReference type="ARBA" id="ARBA00009865"/>
    </source>
</evidence>
<sequence>MRLSQNPVRHYLSILLVPLLTAAVVHAFTNPIRQINGSDPHMTYHNGQYYLTATSWNDVQLTAASTIEGLKTATPVAIYSDRSNPRRARNWWAPELHFVQDRWYIYFTTSIDDPDWAVMLPTLTQWVLGGPSGANANPLVGETNAQWEFLGMIRPENYQGGMLDGTIYNINGQDYFIFSSVNGTASPNGASLWISKLLSPTTVSPATLIAYPQYPWENNSSAVLEGPQGIRSPVTGDTYLVYSANDCNTPDYKLGTLRLVAEDADPLLPESWEKLPEPLLVTDVGRGIFGPGHNGFFKSPDGTQDWIAYHANRNASGRCNAYRQTFVQQVLWDTEDGSPRLSPPVPPGEEIEEPSGTGGGNGGGGGCRARRRGLW</sequence>
<dbReference type="AlphaFoldDB" id="A0A9P8Y3L1"/>